<dbReference type="PANTHER" id="PTHR47965:SF12">
    <property type="entry name" value="ASPARTIC PROTEINASE 3-RELATED"/>
    <property type="match status" value="1"/>
</dbReference>
<comment type="similarity">
    <text evidence="1">Belongs to the peptidase A1 family.</text>
</comment>
<dbReference type="Proteomes" id="UP000574390">
    <property type="component" value="Unassembled WGS sequence"/>
</dbReference>
<feature type="chain" id="PRO_5029602971" description="Peptidase A1 domain-containing protein" evidence="7">
    <location>
        <begin position="18"/>
        <end position="417"/>
    </location>
</feature>
<evidence type="ECO:0000256" key="7">
    <source>
        <dbReference type="SAM" id="SignalP"/>
    </source>
</evidence>
<gene>
    <name evidence="9" type="ORF">FOZ62_018360</name>
</gene>
<evidence type="ECO:0000313" key="9">
    <source>
        <dbReference type="EMBL" id="KAF4699058.1"/>
    </source>
</evidence>
<evidence type="ECO:0000259" key="8">
    <source>
        <dbReference type="PROSITE" id="PS51767"/>
    </source>
</evidence>
<protein>
    <recommendedName>
        <fullName evidence="8">Peptidase A1 domain-containing protein</fullName>
    </recommendedName>
</protein>
<dbReference type="InterPro" id="IPR033121">
    <property type="entry name" value="PEPTIDASE_A1"/>
</dbReference>
<organism evidence="9 10">
    <name type="scientific">Perkinsus olseni</name>
    <name type="common">Perkinsus atlanticus</name>
    <dbReference type="NCBI Taxonomy" id="32597"/>
    <lineage>
        <taxon>Eukaryota</taxon>
        <taxon>Sar</taxon>
        <taxon>Alveolata</taxon>
        <taxon>Perkinsozoa</taxon>
        <taxon>Perkinsea</taxon>
        <taxon>Perkinsida</taxon>
        <taxon>Perkinsidae</taxon>
        <taxon>Perkinsus</taxon>
    </lineage>
</organism>
<evidence type="ECO:0000256" key="6">
    <source>
        <dbReference type="ARBA" id="ARBA00023145"/>
    </source>
</evidence>
<keyword evidence="4" id="KW-0064">Aspartyl protease</keyword>
<name>A0A7J6PSG7_PEROL</name>
<keyword evidence="3 7" id="KW-0732">Signal</keyword>
<evidence type="ECO:0000256" key="5">
    <source>
        <dbReference type="ARBA" id="ARBA00022801"/>
    </source>
</evidence>
<accession>A0A7J6PSG7</accession>
<dbReference type="PANTHER" id="PTHR47965">
    <property type="entry name" value="ASPARTYL PROTEASE-RELATED"/>
    <property type="match status" value="1"/>
</dbReference>
<feature type="domain" description="Peptidase A1" evidence="8">
    <location>
        <begin position="30"/>
        <end position="379"/>
    </location>
</feature>
<evidence type="ECO:0000256" key="4">
    <source>
        <dbReference type="ARBA" id="ARBA00022750"/>
    </source>
</evidence>
<proteinExistence type="inferred from homology"/>
<dbReference type="InterPro" id="IPR021109">
    <property type="entry name" value="Peptidase_aspartic_dom_sf"/>
</dbReference>
<keyword evidence="5" id="KW-0378">Hydrolase</keyword>
<dbReference type="EMBL" id="JABANM010034796">
    <property type="protein sequence ID" value="KAF4699058.1"/>
    <property type="molecule type" value="Genomic_DNA"/>
</dbReference>
<comment type="caution">
    <text evidence="9">The sequence shown here is derived from an EMBL/GenBank/DDBJ whole genome shotgun (WGS) entry which is preliminary data.</text>
</comment>
<dbReference type="Pfam" id="PF00026">
    <property type="entry name" value="Asp"/>
    <property type="match status" value="1"/>
</dbReference>
<dbReference type="GO" id="GO:0006508">
    <property type="term" value="P:proteolysis"/>
    <property type="evidence" value="ECO:0007669"/>
    <property type="project" value="UniProtKB-KW"/>
</dbReference>
<keyword evidence="2" id="KW-0645">Protease</keyword>
<dbReference type="AlphaFoldDB" id="A0A7J6PSG7"/>
<evidence type="ECO:0000256" key="3">
    <source>
        <dbReference type="ARBA" id="ARBA00022729"/>
    </source>
</evidence>
<dbReference type="GO" id="GO:0004190">
    <property type="term" value="F:aspartic-type endopeptidase activity"/>
    <property type="evidence" value="ECO:0007669"/>
    <property type="project" value="UniProtKB-KW"/>
</dbReference>
<dbReference type="InterPro" id="IPR034164">
    <property type="entry name" value="Pepsin-like_dom"/>
</dbReference>
<evidence type="ECO:0000256" key="1">
    <source>
        <dbReference type="ARBA" id="ARBA00007447"/>
    </source>
</evidence>
<sequence>MMYLFATLLSTAVLAWSHELSFPLPGRPPADNRVALVLDGQPISLLADSGSARFFVVYGGWFERQYGRGSCRRHNMTCYFCPVEAPCDDIEQRERFGVRYGGGSIFYQYVQHTGSLDLDDQSTVQVTFGLIVDHDDANGFAPDGVLGLSFGRPGIPKTFLQQLKGSKVIHTLAYSLDFRQDQGGGKLVLGDSGSQSKYTVHLRFTRLPGAHPKLFVPVTSVRIAKKLVSGRKAIGRVSEKVAPISLNHTVVFMDTGNAYLGMPRATFDILVEDLKASPNAASPAGVLGEGLWRSAEEPVWKIRPGHVKFLPTIIYSLVGVAGEIVDVKMLPEDYVGSCTVAECNVYINVQEGALVTFGRPFFRAYHAFVDLEKQSMAITPHSPGEKFPGRVKDRSQRKAVGRRFICGLLGCVRNKGS</sequence>
<keyword evidence="6" id="KW-0865">Zymogen</keyword>
<dbReference type="InterPro" id="IPR001461">
    <property type="entry name" value="Aspartic_peptidase_A1"/>
</dbReference>
<evidence type="ECO:0000256" key="2">
    <source>
        <dbReference type="ARBA" id="ARBA00022670"/>
    </source>
</evidence>
<feature type="signal peptide" evidence="7">
    <location>
        <begin position="1"/>
        <end position="17"/>
    </location>
</feature>
<dbReference type="CDD" id="cd05471">
    <property type="entry name" value="pepsin_like"/>
    <property type="match status" value="1"/>
</dbReference>
<evidence type="ECO:0000313" key="10">
    <source>
        <dbReference type="Proteomes" id="UP000574390"/>
    </source>
</evidence>
<dbReference type="Gene3D" id="2.40.70.10">
    <property type="entry name" value="Acid Proteases"/>
    <property type="match status" value="2"/>
</dbReference>
<dbReference type="PROSITE" id="PS51767">
    <property type="entry name" value="PEPTIDASE_A1"/>
    <property type="match status" value="1"/>
</dbReference>
<dbReference type="SUPFAM" id="SSF50630">
    <property type="entry name" value="Acid proteases"/>
    <property type="match status" value="1"/>
</dbReference>
<reference evidence="9 10" key="1">
    <citation type="submission" date="2020-04" db="EMBL/GenBank/DDBJ databases">
        <title>Perkinsus olseni comparative genomics.</title>
        <authorList>
            <person name="Bogema D.R."/>
        </authorList>
    </citation>
    <scope>NUCLEOTIDE SEQUENCE [LARGE SCALE GENOMIC DNA]</scope>
    <source>
        <strain evidence="9">ATCC PRA-205</strain>
    </source>
</reference>